<comment type="caution">
    <text evidence="2">The sequence shown here is derived from an EMBL/GenBank/DDBJ whole genome shotgun (WGS) entry which is preliminary data.</text>
</comment>
<feature type="transmembrane region" description="Helical" evidence="1">
    <location>
        <begin position="183"/>
        <end position="206"/>
    </location>
</feature>
<proteinExistence type="predicted"/>
<gene>
    <name evidence="2" type="ORF">CLOSYM_02109</name>
</gene>
<keyword evidence="1" id="KW-1133">Transmembrane helix</keyword>
<name>A0ABC9TYK0_CLOSY</name>
<dbReference type="Proteomes" id="UP000016491">
    <property type="component" value="Unassembled WGS sequence"/>
</dbReference>
<sequence length="209" mass="23164">MKDGGLCAKRAFHRFGGSLMAKRICPGCRKIYPQDTSVCPQCKKRLADIEYDFELALSMIKEPVLLTGSTDTELQALYLEEGLRRKNIPFYVEEMKTAVPTGNYREHTVDIIPVTNYYVDKSSLDEALAVLKKAEEEAEIDNAQPVIYLDMPEEDGEDEEDDVIPDGSGGAFRRVFCGMEPSARFNVLIIGLVAGFAVLGLFLALISLG</sequence>
<keyword evidence="1" id="KW-0472">Membrane</keyword>
<evidence type="ECO:0000313" key="2">
    <source>
        <dbReference type="EMBL" id="ERI77320.1"/>
    </source>
</evidence>
<dbReference type="EMBL" id="AWSU01000160">
    <property type="protein sequence ID" value="ERI77320.1"/>
    <property type="molecule type" value="Genomic_DNA"/>
</dbReference>
<organism evidence="2 3">
    <name type="scientific">[Clostridium] symbiosum ATCC 14940</name>
    <dbReference type="NCBI Taxonomy" id="411472"/>
    <lineage>
        <taxon>Bacteria</taxon>
        <taxon>Bacillati</taxon>
        <taxon>Bacillota</taxon>
        <taxon>Clostridia</taxon>
        <taxon>Lachnospirales</taxon>
        <taxon>Lachnospiraceae</taxon>
        <taxon>Otoolea</taxon>
    </lineage>
</organism>
<dbReference type="AlphaFoldDB" id="A0ABC9TYK0"/>
<evidence type="ECO:0000313" key="3">
    <source>
        <dbReference type="Proteomes" id="UP000016491"/>
    </source>
</evidence>
<keyword evidence="1" id="KW-0812">Transmembrane</keyword>
<accession>A0ABC9TYK0</accession>
<evidence type="ECO:0008006" key="4">
    <source>
        <dbReference type="Google" id="ProtNLM"/>
    </source>
</evidence>
<reference evidence="2 3" key="1">
    <citation type="submission" date="2013-07" db="EMBL/GenBank/DDBJ databases">
        <authorList>
            <person name="Weinstock G."/>
            <person name="Sodergren E."/>
            <person name="Wylie T."/>
            <person name="Fulton L."/>
            <person name="Fulton R."/>
            <person name="Fronick C."/>
            <person name="O'Laughlin M."/>
            <person name="Godfrey J."/>
            <person name="Miner T."/>
            <person name="Herter B."/>
            <person name="Appelbaum E."/>
            <person name="Cordes M."/>
            <person name="Lek S."/>
            <person name="Wollam A."/>
            <person name="Pepin K.H."/>
            <person name="Palsikar V.B."/>
            <person name="Mitreva M."/>
            <person name="Wilson R.K."/>
        </authorList>
    </citation>
    <scope>NUCLEOTIDE SEQUENCE [LARGE SCALE GENOMIC DNA]</scope>
    <source>
        <strain evidence="2 3">ATCC 14940</strain>
    </source>
</reference>
<protein>
    <recommendedName>
        <fullName evidence="4">DUF2007 domain-containing protein</fullName>
    </recommendedName>
</protein>
<evidence type="ECO:0000256" key="1">
    <source>
        <dbReference type="SAM" id="Phobius"/>
    </source>
</evidence>